<evidence type="ECO:0000256" key="2">
    <source>
        <dbReference type="ARBA" id="ARBA00022475"/>
    </source>
</evidence>
<evidence type="ECO:0000313" key="8">
    <source>
        <dbReference type="EMBL" id="HIR51010.1"/>
    </source>
</evidence>
<feature type="transmembrane region" description="Helical" evidence="6">
    <location>
        <begin position="171"/>
        <end position="192"/>
    </location>
</feature>
<dbReference type="PIRSF" id="PIRSF006483">
    <property type="entry name" value="Membrane_protein_YitT"/>
    <property type="match status" value="1"/>
</dbReference>
<dbReference type="InterPro" id="IPR003740">
    <property type="entry name" value="YitT"/>
</dbReference>
<evidence type="ECO:0000256" key="3">
    <source>
        <dbReference type="ARBA" id="ARBA00022692"/>
    </source>
</evidence>
<dbReference type="Pfam" id="PF10035">
    <property type="entry name" value="DUF2179"/>
    <property type="match status" value="1"/>
</dbReference>
<name>A0A9D1IXG4_9FIRM</name>
<dbReference type="GO" id="GO:0005886">
    <property type="term" value="C:plasma membrane"/>
    <property type="evidence" value="ECO:0007669"/>
    <property type="project" value="UniProtKB-SubCell"/>
</dbReference>
<keyword evidence="5 6" id="KW-0472">Membrane</keyword>
<keyword evidence="4 6" id="KW-1133">Transmembrane helix</keyword>
<dbReference type="AlphaFoldDB" id="A0A9D1IXG4"/>
<evidence type="ECO:0000259" key="7">
    <source>
        <dbReference type="Pfam" id="PF10035"/>
    </source>
</evidence>
<feature type="domain" description="DUF2179" evidence="7">
    <location>
        <begin position="241"/>
        <end position="295"/>
    </location>
</feature>
<evidence type="ECO:0000256" key="6">
    <source>
        <dbReference type="SAM" id="Phobius"/>
    </source>
</evidence>
<dbReference type="InterPro" id="IPR051461">
    <property type="entry name" value="UPF0750_membrane"/>
</dbReference>
<evidence type="ECO:0000256" key="1">
    <source>
        <dbReference type="ARBA" id="ARBA00004651"/>
    </source>
</evidence>
<evidence type="ECO:0000256" key="4">
    <source>
        <dbReference type="ARBA" id="ARBA00022989"/>
    </source>
</evidence>
<protein>
    <submittedName>
        <fullName evidence="8">YitT family protein</fullName>
    </submittedName>
</protein>
<dbReference type="PANTHER" id="PTHR33545:SF5">
    <property type="entry name" value="UPF0750 MEMBRANE PROTEIN YITT"/>
    <property type="match status" value="1"/>
</dbReference>
<evidence type="ECO:0000313" key="9">
    <source>
        <dbReference type="Proteomes" id="UP000824239"/>
    </source>
</evidence>
<keyword evidence="2" id="KW-1003">Cell membrane</keyword>
<dbReference type="Pfam" id="PF02588">
    <property type="entry name" value="YitT_membrane"/>
    <property type="match status" value="1"/>
</dbReference>
<feature type="transmembrane region" description="Helical" evidence="6">
    <location>
        <begin position="71"/>
        <end position="94"/>
    </location>
</feature>
<keyword evidence="3 6" id="KW-0812">Transmembrane</keyword>
<feature type="transmembrane region" description="Helical" evidence="6">
    <location>
        <begin position="128"/>
        <end position="151"/>
    </location>
</feature>
<reference evidence="8" key="1">
    <citation type="submission" date="2020-10" db="EMBL/GenBank/DDBJ databases">
        <authorList>
            <person name="Gilroy R."/>
        </authorList>
    </citation>
    <scope>NUCLEOTIDE SEQUENCE</scope>
    <source>
        <strain evidence="8">ChiBcec15-4380</strain>
    </source>
</reference>
<dbReference type="Proteomes" id="UP000824239">
    <property type="component" value="Unassembled WGS sequence"/>
</dbReference>
<sequence>MKEQRPHSQLSARIGRTWQQFQRGPIARLSLIVLASVIMSVNIKSFVNAGGLFPGGFNGLTLLIQRSAEQFAGISLPFTPINLLLNAIPAIISFRLIGKWFTTYSCLMIALTSILTDLIPAMPLTDDVLLVCIFGGMIQGLAISLCLMGRATSGGTDFIAAAISERLGLDAWNYIFAGNCIMLVVAGILFGWDKALYSIIFQFASTQVVHLLDPRFKQTTLFIISNSAEQIYLHIKDTTHHSATLFHGTGLYNGEPKELIYSVIDSNQVKQVTRAVREIDPHAFVNVLKTNQISGRFYRKPND</sequence>
<gene>
    <name evidence="8" type="ORF">IAA53_06970</name>
</gene>
<dbReference type="PANTHER" id="PTHR33545">
    <property type="entry name" value="UPF0750 MEMBRANE PROTEIN YITT-RELATED"/>
    <property type="match status" value="1"/>
</dbReference>
<dbReference type="CDD" id="cd16380">
    <property type="entry name" value="YitT_C"/>
    <property type="match status" value="1"/>
</dbReference>
<accession>A0A9D1IXG4</accession>
<dbReference type="InterPro" id="IPR019264">
    <property type="entry name" value="DUF2179"/>
</dbReference>
<dbReference type="EMBL" id="DVHE01000056">
    <property type="protein sequence ID" value="HIR51010.1"/>
    <property type="molecule type" value="Genomic_DNA"/>
</dbReference>
<evidence type="ECO:0000256" key="5">
    <source>
        <dbReference type="ARBA" id="ARBA00023136"/>
    </source>
</evidence>
<organism evidence="8 9">
    <name type="scientific">Candidatus Avoscillospira avicola</name>
    <dbReference type="NCBI Taxonomy" id="2840706"/>
    <lineage>
        <taxon>Bacteria</taxon>
        <taxon>Bacillati</taxon>
        <taxon>Bacillota</taxon>
        <taxon>Clostridia</taxon>
        <taxon>Eubacteriales</taxon>
        <taxon>Oscillospiraceae</taxon>
        <taxon>Oscillospiraceae incertae sedis</taxon>
        <taxon>Candidatus Avoscillospira</taxon>
    </lineage>
</organism>
<dbReference type="InterPro" id="IPR015867">
    <property type="entry name" value="N-reg_PII/ATP_PRibTrfase_C"/>
</dbReference>
<proteinExistence type="predicted"/>
<dbReference type="Gene3D" id="3.30.70.120">
    <property type="match status" value="1"/>
</dbReference>
<comment type="subcellular location">
    <subcellularLocation>
        <location evidence="1">Cell membrane</location>
        <topology evidence="1">Multi-pass membrane protein</topology>
    </subcellularLocation>
</comment>
<comment type="caution">
    <text evidence="8">The sequence shown here is derived from an EMBL/GenBank/DDBJ whole genome shotgun (WGS) entry which is preliminary data.</text>
</comment>
<feature type="transmembrane region" description="Helical" evidence="6">
    <location>
        <begin position="100"/>
        <end position="121"/>
    </location>
</feature>
<reference evidence="8" key="2">
    <citation type="journal article" date="2021" name="PeerJ">
        <title>Extensive microbial diversity within the chicken gut microbiome revealed by metagenomics and culture.</title>
        <authorList>
            <person name="Gilroy R."/>
            <person name="Ravi A."/>
            <person name="Getino M."/>
            <person name="Pursley I."/>
            <person name="Horton D.L."/>
            <person name="Alikhan N.F."/>
            <person name="Baker D."/>
            <person name="Gharbi K."/>
            <person name="Hall N."/>
            <person name="Watson M."/>
            <person name="Adriaenssens E.M."/>
            <person name="Foster-Nyarko E."/>
            <person name="Jarju S."/>
            <person name="Secka A."/>
            <person name="Antonio M."/>
            <person name="Oren A."/>
            <person name="Chaudhuri R.R."/>
            <person name="La Ragione R."/>
            <person name="Hildebrand F."/>
            <person name="Pallen M.J."/>
        </authorList>
    </citation>
    <scope>NUCLEOTIDE SEQUENCE</scope>
    <source>
        <strain evidence="8">ChiBcec15-4380</strain>
    </source>
</reference>